<dbReference type="EMBL" id="GL883384">
    <property type="protein sequence ID" value="EGF97031.1"/>
    <property type="molecule type" value="Genomic_DNA"/>
</dbReference>
<keyword evidence="3" id="KW-1185">Reference proteome</keyword>
<proteinExistence type="predicted"/>
<dbReference type="Proteomes" id="UP000001072">
    <property type="component" value="Unassembled WGS sequence"/>
</dbReference>
<dbReference type="AlphaFoldDB" id="F4SE96"/>
<dbReference type="KEGG" id="mlr:MELLADRAFT_89535"/>
<evidence type="ECO:0008006" key="4">
    <source>
        <dbReference type="Google" id="ProtNLM"/>
    </source>
</evidence>
<feature type="region of interest" description="Disordered" evidence="1">
    <location>
        <begin position="124"/>
        <end position="168"/>
    </location>
</feature>
<dbReference type="InParanoid" id="F4SE96"/>
<organism evidence="3">
    <name type="scientific">Melampsora larici-populina (strain 98AG31 / pathotype 3-4-7)</name>
    <name type="common">Poplar leaf rust fungus</name>
    <dbReference type="NCBI Taxonomy" id="747676"/>
    <lineage>
        <taxon>Eukaryota</taxon>
        <taxon>Fungi</taxon>
        <taxon>Dikarya</taxon>
        <taxon>Basidiomycota</taxon>
        <taxon>Pucciniomycotina</taxon>
        <taxon>Pucciniomycetes</taxon>
        <taxon>Pucciniales</taxon>
        <taxon>Melampsoraceae</taxon>
        <taxon>Melampsora</taxon>
    </lineage>
</organism>
<feature type="region of interest" description="Disordered" evidence="1">
    <location>
        <begin position="316"/>
        <end position="337"/>
    </location>
</feature>
<feature type="compositionally biased region" description="Low complexity" evidence="1">
    <location>
        <begin position="316"/>
        <end position="326"/>
    </location>
</feature>
<evidence type="ECO:0000313" key="3">
    <source>
        <dbReference type="Proteomes" id="UP000001072"/>
    </source>
</evidence>
<name>F4SE96_MELLP</name>
<accession>F4SE96</accession>
<reference evidence="3" key="1">
    <citation type="journal article" date="2011" name="Proc. Natl. Acad. Sci. U.S.A.">
        <title>Obligate biotrophy features unraveled by the genomic analysis of rust fungi.</title>
        <authorList>
            <person name="Duplessis S."/>
            <person name="Cuomo C.A."/>
            <person name="Lin Y.-C."/>
            <person name="Aerts A."/>
            <person name="Tisserant E."/>
            <person name="Veneault-Fourrey C."/>
            <person name="Joly D.L."/>
            <person name="Hacquard S."/>
            <person name="Amselem J."/>
            <person name="Cantarel B.L."/>
            <person name="Chiu R."/>
            <person name="Coutinho P.M."/>
            <person name="Feau N."/>
            <person name="Field M."/>
            <person name="Frey P."/>
            <person name="Gelhaye E."/>
            <person name="Goldberg J."/>
            <person name="Grabherr M.G."/>
            <person name="Kodira C.D."/>
            <person name="Kohler A."/>
            <person name="Kuees U."/>
            <person name="Lindquist E.A."/>
            <person name="Lucas S.M."/>
            <person name="Mago R."/>
            <person name="Mauceli E."/>
            <person name="Morin E."/>
            <person name="Murat C."/>
            <person name="Pangilinan J.L."/>
            <person name="Park R."/>
            <person name="Pearson M."/>
            <person name="Quesneville H."/>
            <person name="Rouhier N."/>
            <person name="Sakthikumar S."/>
            <person name="Salamov A.A."/>
            <person name="Schmutz J."/>
            <person name="Selles B."/>
            <person name="Shapiro H."/>
            <person name="Tanguay P."/>
            <person name="Tuskan G.A."/>
            <person name="Henrissat B."/>
            <person name="Van de Peer Y."/>
            <person name="Rouze P."/>
            <person name="Ellis J.G."/>
            <person name="Dodds P.N."/>
            <person name="Schein J.E."/>
            <person name="Zhong S."/>
            <person name="Hamelin R.C."/>
            <person name="Grigoriev I.V."/>
            <person name="Szabo L.J."/>
            <person name="Martin F."/>
        </authorList>
    </citation>
    <scope>NUCLEOTIDE SEQUENCE [LARGE SCALE GENOMIC DNA]</scope>
    <source>
        <strain evidence="3">98AG31 / pathotype 3-4-7</strain>
    </source>
</reference>
<evidence type="ECO:0000256" key="1">
    <source>
        <dbReference type="SAM" id="MobiDB-lite"/>
    </source>
</evidence>
<sequence length="337" mass="37446">MFNPNARPHPEKCNICFENDRPCTWIVFESTPKAVQQCCDQCARRNLYCEWPDLPATDANGDILVDAPDANPYIPGRANETDAARRARVGSWTTKPDKPRNPKLHAKWREDLFIWNNRGNTPLPATVPVTPASKYRARPPPKGPPATPKASDQSTSNKVPPIKIPETPPPVPMPFSQPHLEPITPAQPVQNLNSNIVDLEPSLPGTPPAEPVVNSSLNDVIDAFIKKYGDVSNAIWFTEKIDLKEEICRVGCFKPKISPSDSTVVLTKSMINSVYEHWAEFDPHSEKESSSRACLIRTLKMLVAHHFMYPSFISSDDSNGVASSSADKGKKRAYNQD</sequence>
<dbReference type="VEuPathDB" id="FungiDB:MELLADRAFT_89535"/>
<dbReference type="GeneID" id="18935237"/>
<protein>
    <recommendedName>
        <fullName evidence="4">Zn(2)-C6 fungal-type domain-containing protein</fullName>
    </recommendedName>
</protein>
<feature type="region of interest" description="Disordered" evidence="1">
    <location>
        <begin position="74"/>
        <end position="103"/>
    </location>
</feature>
<feature type="compositionally biased region" description="Pro residues" evidence="1">
    <location>
        <begin position="138"/>
        <end position="147"/>
    </location>
</feature>
<evidence type="ECO:0000313" key="2">
    <source>
        <dbReference type="EMBL" id="EGF97031.1"/>
    </source>
</evidence>
<dbReference type="HOGENOM" id="CLU_821545_0_0_1"/>
<gene>
    <name evidence="2" type="ORF">MELLADRAFT_89535</name>
</gene>
<dbReference type="RefSeq" id="XP_007419700.1">
    <property type="nucleotide sequence ID" value="XM_007419638.1"/>
</dbReference>